<keyword evidence="4" id="KW-1185">Reference proteome</keyword>
<proteinExistence type="predicted"/>
<reference evidence="3 4" key="1">
    <citation type="submission" date="2022-10" db="EMBL/GenBank/DDBJ databases">
        <title>Luteolibacter arcticus strain CCTCC AB 2014275, whole genome shotgun sequencing project.</title>
        <authorList>
            <person name="Zhao G."/>
            <person name="Shen L."/>
        </authorList>
    </citation>
    <scope>NUCLEOTIDE SEQUENCE [LARGE SCALE GENOMIC DNA]</scope>
    <source>
        <strain evidence="3 4">CCTCC AB 2014275</strain>
    </source>
</reference>
<dbReference type="NCBIfam" id="NF041671">
    <property type="entry name" value="peri_hyde_PaoC"/>
    <property type="match status" value="1"/>
</dbReference>
<feature type="domain" description="Aldehyde oxidase/xanthine dehydrogenase a/b hammerhead" evidence="2">
    <location>
        <begin position="32"/>
        <end position="138"/>
    </location>
</feature>
<dbReference type="Pfam" id="PF02738">
    <property type="entry name" value="MoCoBD_1"/>
    <property type="match status" value="1"/>
</dbReference>
<gene>
    <name evidence="3" type="ORF">OKA05_21555</name>
</gene>
<protein>
    <submittedName>
        <fullName evidence="3">Xanthine dehydrogenase family protein molybdopterin-binding subunit</fullName>
    </submittedName>
</protein>
<dbReference type="SUPFAM" id="SSF56003">
    <property type="entry name" value="Molybdenum cofactor-binding domain"/>
    <property type="match status" value="1"/>
</dbReference>
<accession>A0ABT3GNQ4</accession>
<dbReference type="EMBL" id="JAPDDT010000012">
    <property type="protein sequence ID" value="MCW1925161.1"/>
    <property type="molecule type" value="Genomic_DNA"/>
</dbReference>
<organism evidence="3 4">
    <name type="scientific">Luteolibacter arcticus</name>
    <dbReference type="NCBI Taxonomy" id="1581411"/>
    <lineage>
        <taxon>Bacteria</taxon>
        <taxon>Pseudomonadati</taxon>
        <taxon>Verrucomicrobiota</taxon>
        <taxon>Verrucomicrobiia</taxon>
        <taxon>Verrucomicrobiales</taxon>
        <taxon>Verrucomicrobiaceae</taxon>
        <taxon>Luteolibacter</taxon>
    </lineage>
</organism>
<dbReference type="RefSeq" id="WP_264489267.1">
    <property type="nucleotide sequence ID" value="NZ_JAPDDT010000012.1"/>
</dbReference>
<dbReference type="Proteomes" id="UP001320876">
    <property type="component" value="Unassembled WGS sequence"/>
</dbReference>
<dbReference type="PANTHER" id="PTHR11908">
    <property type="entry name" value="XANTHINE DEHYDROGENASE"/>
    <property type="match status" value="1"/>
</dbReference>
<dbReference type="SUPFAM" id="SSF54665">
    <property type="entry name" value="CO dehydrogenase molybdoprotein N-domain-like"/>
    <property type="match status" value="1"/>
</dbReference>
<comment type="caution">
    <text evidence="3">The sequence shown here is derived from an EMBL/GenBank/DDBJ whole genome shotgun (WGS) entry which is preliminary data.</text>
</comment>
<evidence type="ECO:0000259" key="2">
    <source>
        <dbReference type="SMART" id="SM01008"/>
    </source>
</evidence>
<dbReference type="SMART" id="SM01008">
    <property type="entry name" value="Ald_Xan_dh_C"/>
    <property type="match status" value="1"/>
</dbReference>
<dbReference type="Gene3D" id="3.30.365.10">
    <property type="entry name" value="Aldehyde oxidase/xanthine dehydrogenase, molybdopterin binding domain"/>
    <property type="match status" value="4"/>
</dbReference>
<dbReference type="Pfam" id="PF20256">
    <property type="entry name" value="MoCoBD_2"/>
    <property type="match status" value="1"/>
</dbReference>
<evidence type="ECO:0000313" key="4">
    <source>
        <dbReference type="Proteomes" id="UP001320876"/>
    </source>
</evidence>
<dbReference type="InterPro" id="IPR036856">
    <property type="entry name" value="Ald_Oxase/Xan_DH_a/b_sf"/>
</dbReference>
<dbReference type="InterPro" id="IPR049648">
    <property type="entry name" value="PaoC-like"/>
</dbReference>
<name>A0ABT3GNQ4_9BACT</name>
<dbReference type="Pfam" id="PF01315">
    <property type="entry name" value="Ald_Xan_dh_C"/>
    <property type="match status" value="1"/>
</dbReference>
<feature type="compositionally biased region" description="Basic and acidic residues" evidence="1">
    <location>
        <begin position="404"/>
        <end position="415"/>
    </location>
</feature>
<dbReference type="InterPro" id="IPR016208">
    <property type="entry name" value="Ald_Oxase/xanthine_DH-like"/>
</dbReference>
<feature type="region of interest" description="Disordered" evidence="1">
    <location>
        <begin position="389"/>
        <end position="422"/>
    </location>
</feature>
<evidence type="ECO:0000313" key="3">
    <source>
        <dbReference type="EMBL" id="MCW1925161.1"/>
    </source>
</evidence>
<dbReference type="Gene3D" id="3.90.1170.50">
    <property type="entry name" value="Aldehyde oxidase/xanthine dehydrogenase, a/b hammerhead"/>
    <property type="match status" value="1"/>
</dbReference>
<dbReference type="InterPro" id="IPR037165">
    <property type="entry name" value="AldOxase/xan_DH_Mopterin-bd_sf"/>
</dbReference>
<dbReference type="InterPro" id="IPR046867">
    <property type="entry name" value="AldOxase/xan_DH_MoCoBD2"/>
</dbReference>
<dbReference type="InterPro" id="IPR008274">
    <property type="entry name" value="AldOxase/xan_DH_MoCoBD1"/>
</dbReference>
<sequence length="754" mass="79687">MKFDTPAKENPIDQGKIVGKPVDRIDGPLKVSGTAPYAYERHDVVANQAYGWVVGSAIAKGSIVSIDLAAAKAAPGVIAVVTAETAGKLKKAKRNTAPLLGGPEIRHYHQAIALVVAESFEQARAAANLVRVDYAKEKGSFDLAAVKDGAPMASEVNGEAAASKVGDFAGAFAAAPVQHDATYTTAHESHSMMEPHATIAAWEGDRLTLWTSNQMIAWNVADMAETLGIPKENVRVMSPYIGGGFGGKLFLRADALLAALGARAAKRPVKVTLPRAMMPNNTTHRSATIQRIRIGTARDGKITAIGHEVWSGDQPGGGPEAAAMQTRALYAGDHRLTSHRLAVLDLPEANAMRAPGEAPGLAALEIAIDETAEKVGMDPIEFRILNDTQVVPDKPAPPASADAPPKKEGEAKPPEHPPFSQRQLVRCLRDGAERFGWEKRKAKPGQTREGNWLIGYGVAAAFRNSLLMPSAARVRLDDKGVVTVETDMTDIGTGSYTIIAQTAAEMLGVPLEKVVVKLGDSSFPVSCGSGGQWGGNNSTSGVYAACVKLRELIAKKAGFDGDDLEFADGEVRQGGKSVALAKAAGEEGLVAEDGIEYGDLDKKYQQSTFAAHFVEVAVDAFTGETRVRRMLAVCAAGRILNPKTARSQVIGAMTMGVGAALMEELAVDTRLGFFVNHDLAGYEVPVHADIPQQEVVFLDETDPISSPMKAKGVGELGICGVAAAVANAVYNATGVRVRDYPVKLDKLLEGLEEV</sequence>
<evidence type="ECO:0000256" key="1">
    <source>
        <dbReference type="SAM" id="MobiDB-lite"/>
    </source>
</evidence>
<dbReference type="PANTHER" id="PTHR11908:SF123">
    <property type="entry name" value="ALDEHYDE OXIDOREDUCTASE MOLYBDENUM-BINDING SUBUNIT PAOC"/>
    <property type="match status" value="1"/>
</dbReference>
<dbReference type="InterPro" id="IPR000674">
    <property type="entry name" value="Ald_Oxase/Xan_DH_a/b"/>
</dbReference>